<dbReference type="PROSITE" id="PS51269">
    <property type="entry name" value="COMM"/>
    <property type="match status" value="1"/>
</dbReference>
<organism evidence="4">
    <name type="scientific">Florenciella parvula</name>
    <dbReference type="NCBI Taxonomy" id="236787"/>
    <lineage>
        <taxon>Eukaryota</taxon>
        <taxon>Sar</taxon>
        <taxon>Stramenopiles</taxon>
        <taxon>Ochrophyta</taxon>
        <taxon>Dictyochophyceae</taxon>
        <taxon>Florenciellales</taxon>
        <taxon>Florenciella</taxon>
    </lineage>
</organism>
<dbReference type="InterPro" id="IPR017920">
    <property type="entry name" value="COMM"/>
</dbReference>
<accession>A0A7S2C0C5</accession>
<evidence type="ECO:0000256" key="2">
    <source>
        <dbReference type="ARBA" id="ARBA00093452"/>
    </source>
</evidence>
<dbReference type="EMBL" id="HBGT01014012">
    <property type="protein sequence ID" value="CAD9411398.1"/>
    <property type="molecule type" value="Transcribed_RNA"/>
</dbReference>
<protein>
    <recommendedName>
        <fullName evidence="1">COMM domain-containing protein 5</fullName>
    </recommendedName>
</protein>
<name>A0A7S2C0C5_9STRA</name>
<evidence type="ECO:0000259" key="3">
    <source>
        <dbReference type="PROSITE" id="PS51269"/>
    </source>
</evidence>
<proteinExistence type="inferred from homology"/>
<dbReference type="InterPro" id="IPR037357">
    <property type="entry name" value="COMMD5"/>
</dbReference>
<reference evidence="4" key="1">
    <citation type="submission" date="2021-01" db="EMBL/GenBank/DDBJ databases">
        <authorList>
            <person name="Corre E."/>
            <person name="Pelletier E."/>
            <person name="Niang G."/>
            <person name="Scheremetjew M."/>
            <person name="Finn R."/>
            <person name="Kale V."/>
            <person name="Holt S."/>
            <person name="Cochrane G."/>
            <person name="Meng A."/>
            <person name="Brown T."/>
            <person name="Cohen L."/>
        </authorList>
    </citation>
    <scope>NUCLEOTIDE SEQUENCE</scope>
    <source>
        <strain evidence="4">RCC1693</strain>
    </source>
</reference>
<comment type="similarity">
    <text evidence="2">Belongs to the COMM domain-containing protein 5 family.</text>
</comment>
<evidence type="ECO:0000313" key="4">
    <source>
        <dbReference type="EMBL" id="CAD9411398.1"/>
    </source>
</evidence>
<feature type="domain" description="COMM" evidence="3">
    <location>
        <begin position="147"/>
        <end position="211"/>
    </location>
</feature>
<dbReference type="GO" id="GO:0005634">
    <property type="term" value="C:nucleus"/>
    <property type="evidence" value="ECO:0007669"/>
    <property type="project" value="TreeGrafter"/>
</dbReference>
<dbReference type="Pfam" id="PF07258">
    <property type="entry name" value="COMM_domain"/>
    <property type="match status" value="1"/>
</dbReference>
<sequence>MGVMAVESFKSVPHGIDGDTFFSPEIPESIKSAVQLLHKVEAAAFDKLVHAVVESFQSGDFPSDEAFERVQADVGGDEGPNYNVIFTAIHSIIRTAVRNRTKASVVAADLKAINVPPPFVDIIIKVMKQERFQLETQSVVTRTRFPRLDNLQWRVDVAISSSSLLRVFRPSILFQMSLSDGSIKTFEVSVEQFHQLRYNTAKVLRDMQELERHPIMRIAFEGDKKKFDDK</sequence>
<dbReference type="AlphaFoldDB" id="A0A7S2C0C5"/>
<dbReference type="PANTHER" id="PTHR15666">
    <property type="entry name" value="COMM DOMAIN CONTAINING PROTEIN 5"/>
    <property type="match status" value="1"/>
</dbReference>
<dbReference type="PANTHER" id="PTHR15666:SF1">
    <property type="entry name" value="COMM DOMAIN-CONTAINING PROTEIN 5"/>
    <property type="match status" value="1"/>
</dbReference>
<dbReference type="Pfam" id="PF21672">
    <property type="entry name" value="COMM_HN"/>
    <property type="match status" value="1"/>
</dbReference>
<gene>
    <name evidence="4" type="ORF">FPAR1323_LOCUS7518</name>
</gene>
<evidence type="ECO:0000256" key="1">
    <source>
        <dbReference type="ARBA" id="ARBA00016556"/>
    </source>
</evidence>